<name>A0A4Y7NL86_9CRUS</name>
<reference evidence="5" key="1">
    <citation type="submission" date="2018-08" db="EMBL/GenBank/DDBJ databases">
        <authorList>
            <person name="Cornetti L."/>
        </authorList>
    </citation>
    <scope>NUCLEOTIDE SEQUENCE</scope>
    <source>
        <strain evidence="5">DE-FRO-2-1</strain>
    </source>
</reference>
<evidence type="ECO:0000256" key="1">
    <source>
        <dbReference type="ARBA" id="ARBA00004604"/>
    </source>
</evidence>
<dbReference type="GO" id="GO:0006396">
    <property type="term" value="P:RNA processing"/>
    <property type="evidence" value="ECO:0007669"/>
    <property type="project" value="TreeGrafter"/>
</dbReference>
<dbReference type="PANTHER" id="PTHR21686">
    <property type="entry name" value="DEOXYNUCLEOTIDYLTRANSFERASE TERMINAL-INTERACTING PROTEIN 2"/>
    <property type="match status" value="1"/>
</dbReference>
<dbReference type="GO" id="GO:0005730">
    <property type="term" value="C:nucleolus"/>
    <property type="evidence" value="ECO:0007669"/>
    <property type="project" value="UniProtKB-SubCell"/>
</dbReference>
<dbReference type="EMBL" id="LR023718">
    <property type="protein sequence ID" value="SVE93337.1"/>
    <property type="molecule type" value="mRNA"/>
</dbReference>
<comment type="subcellular location">
    <subcellularLocation>
        <location evidence="1">Nucleus</location>
        <location evidence="1">Nucleolus</location>
    </subcellularLocation>
</comment>
<dbReference type="InterPro" id="IPR039883">
    <property type="entry name" value="Fcf2/DNTTIP2"/>
</dbReference>
<dbReference type="Pfam" id="PF08698">
    <property type="entry name" value="Fcf2"/>
    <property type="match status" value="1"/>
</dbReference>
<feature type="region of interest" description="Disordered" evidence="3">
    <location>
        <begin position="20"/>
        <end position="51"/>
    </location>
</feature>
<dbReference type="GO" id="GO:0003723">
    <property type="term" value="F:RNA binding"/>
    <property type="evidence" value="ECO:0007669"/>
    <property type="project" value="TreeGrafter"/>
</dbReference>
<evidence type="ECO:0000256" key="3">
    <source>
        <dbReference type="SAM" id="MobiDB-lite"/>
    </source>
</evidence>
<feature type="domain" description="Fcf2 pre-rRNA processing C-terminal" evidence="4">
    <location>
        <begin position="136"/>
        <end position="229"/>
    </location>
</feature>
<evidence type="ECO:0000313" key="5">
    <source>
        <dbReference type="EMBL" id="SVE93337.1"/>
    </source>
</evidence>
<dbReference type="PANTHER" id="PTHR21686:SF12">
    <property type="entry name" value="DEOXYNUCLEOTIDYLTRANSFERASE TERMINAL-INTERACTING PROTEIN 2"/>
    <property type="match status" value="1"/>
</dbReference>
<dbReference type="InterPro" id="IPR014810">
    <property type="entry name" value="Fcf2_C"/>
</dbReference>
<dbReference type="AlphaFoldDB" id="A0A4Y7NL86"/>
<gene>
    <name evidence="5" type="primary">EOG090X0GO7</name>
</gene>
<organism evidence="5">
    <name type="scientific">Moina brachiata</name>
    <dbReference type="NCBI Taxonomy" id="675436"/>
    <lineage>
        <taxon>Eukaryota</taxon>
        <taxon>Metazoa</taxon>
        <taxon>Ecdysozoa</taxon>
        <taxon>Arthropoda</taxon>
        <taxon>Crustacea</taxon>
        <taxon>Branchiopoda</taxon>
        <taxon>Diplostraca</taxon>
        <taxon>Cladocera</taxon>
        <taxon>Anomopoda</taxon>
        <taxon>Moinidae</taxon>
        <taxon>Moina</taxon>
    </lineage>
</organism>
<sequence>MAQRKIEKEARLPITITINKDDLDSDDEVPQMDSQPIHKKRNPRNKNVTLSSNIDAGMDDIGVYVDVFPVHDKSAHAKTLESTVIDRVHLISRELHKPDELMEKSVIKPGFEKQESVPKYEESVRIAKAIRKKERSKTKGDQWYNLPAPEMTEEKERDLEIIQMRSILNPKQFYKKNDLKTLPKYFQVGTIIDSPVDFYHDRVPKKQRKRTLVEELMADADFKNYNKKKYSEIIQSKPQLKRAKKHVNNFLRVINNVKTYCRTKDRSHPATG</sequence>
<evidence type="ECO:0000259" key="4">
    <source>
        <dbReference type="Pfam" id="PF08698"/>
    </source>
</evidence>
<protein>
    <submittedName>
        <fullName evidence="5">EOG090X0GO7</fullName>
    </submittedName>
</protein>
<accession>A0A4Y7NL86</accession>
<keyword evidence="2" id="KW-0539">Nucleus</keyword>
<evidence type="ECO:0000256" key="2">
    <source>
        <dbReference type="ARBA" id="ARBA00023242"/>
    </source>
</evidence>
<proteinExistence type="evidence at transcript level"/>